<name>A0ABY7HKX9_9GAMM</name>
<evidence type="ECO:0000313" key="1">
    <source>
        <dbReference type="EMBL" id="WAT00035.1"/>
    </source>
</evidence>
<sequence length="82" mass="8720">MTKNNKQSSRNMTMLAARVLKDPYASDLEKSLAGSVLSQYGTDNQTGADLQTLASAALKDPASSERIKKLAGSVVSQSTTDR</sequence>
<organism evidence="1 2">
    <name type="scientific">Rouxiella chamberiensis</name>
    <dbReference type="NCBI Taxonomy" id="1513468"/>
    <lineage>
        <taxon>Bacteria</taxon>
        <taxon>Pseudomonadati</taxon>
        <taxon>Pseudomonadota</taxon>
        <taxon>Gammaproteobacteria</taxon>
        <taxon>Enterobacterales</taxon>
        <taxon>Yersiniaceae</taxon>
        <taxon>Rouxiella</taxon>
    </lineage>
</organism>
<keyword evidence="2" id="KW-1185">Reference proteome</keyword>
<protein>
    <submittedName>
        <fullName evidence="1">Uncharacterized protein</fullName>
    </submittedName>
</protein>
<dbReference type="EMBL" id="CP114058">
    <property type="protein sequence ID" value="WAT00035.1"/>
    <property type="molecule type" value="Genomic_DNA"/>
</dbReference>
<dbReference type="RefSeq" id="WP_045045960.1">
    <property type="nucleotide sequence ID" value="NZ_JRWU01000001.1"/>
</dbReference>
<gene>
    <name evidence="1" type="ORF">O1V66_13505</name>
</gene>
<reference evidence="1" key="1">
    <citation type="submission" date="2022-12" db="EMBL/GenBank/DDBJ databases">
        <title>Complete genome sequence of an Australian strain of Rouxiella badensis DAR84756 and resolution of the R. badensis DSM100043 and R. chamberiensis DSM28324 genomes.</title>
        <authorList>
            <person name="Paul S."/>
            <person name="Anderson P.J."/>
            <person name="Maynard G."/>
            <person name="Dyall-Smith M."/>
            <person name="Kudinha T."/>
        </authorList>
    </citation>
    <scope>NUCLEOTIDE SEQUENCE</scope>
    <source>
        <strain evidence="1">DSM 28324</strain>
    </source>
</reference>
<accession>A0ABY7HKX9</accession>
<evidence type="ECO:0000313" key="2">
    <source>
        <dbReference type="Proteomes" id="UP001164712"/>
    </source>
</evidence>
<proteinExistence type="predicted"/>
<dbReference type="Proteomes" id="UP001164712">
    <property type="component" value="Chromosome"/>
</dbReference>